<evidence type="ECO:0000313" key="4">
    <source>
        <dbReference type="Proteomes" id="UP000355283"/>
    </source>
</evidence>
<organism evidence="3 4">
    <name type="scientific">Nannochloropsis salina CCMP1776</name>
    <dbReference type="NCBI Taxonomy" id="1027361"/>
    <lineage>
        <taxon>Eukaryota</taxon>
        <taxon>Sar</taxon>
        <taxon>Stramenopiles</taxon>
        <taxon>Ochrophyta</taxon>
        <taxon>Eustigmatophyceae</taxon>
        <taxon>Eustigmatales</taxon>
        <taxon>Monodopsidaceae</taxon>
        <taxon>Microchloropsis</taxon>
        <taxon>Microchloropsis salina</taxon>
    </lineage>
</organism>
<gene>
    <name evidence="3" type="ORF">NSK_007156</name>
</gene>
<keyword evidence="1" id="KW-0812">Transmembrane</keyword>
<keyword evidence="4" id="KW-1185">Reference proteome</keyword>
<comment type="caution">
    <text evidence="3">The sequence shown here is derived from an EMBL/GenBank/DDBJ whole genome shotgun (WGS) entry which is preliminary data.</text>
</comment>
<keyword evidence="1" id="KW-1133">Transmembrane helix</keyword>
<feature type="domain" description="DUF7887" evidence="2">
    <location>
        <begin position="23"/>
        <end position="65"/>
    </location>
</feature>
<evidence type="ECO:0000313" key="3">
    <source>
        <dbReference type="EMBL" id="TFJ81515.1"/>
    </source>
</evidence>
<sequence length="82" mass="9057">MEGREVVLTSARAFTEGKAFLSVEAGVFLLFLALLDGAWSGDWVRYDYISQATEQYMKSCSLQIITVLDGIGHVRDDLDGLP</sequence>
<dbReference type="EMBL" id="SDOX01000125">
    <property type="protein sequence ID" value="TFJ81515.1"/>
    <property type="molecule type" value="Genomic_DNA"/>
</dbReference>
<dbReference type="InterPro" id="IPR057209">
    <property type="entry name" value="DUF7887"/>
</dbReference>
<evidence type="ECO:0000259" key="2">
    <source>
        <dbReference type="Pfam" id="PF25397"/>
    </source>
</evidence>
<reference evidence="3 4" key="1">
    <citation type="submission" date="2019-01" db="EMBL/GenBank/DDBJ databases">
        <title>Nuclear Genome Assembly of the Microalgal Biofuel strain Nannochloropsis salina CCMP1776.</title>
        <authorList>
            <person name="Hovde B."/>
        </authorList>
    </citation>
    <scope>NUCLEOTIDE SEQUENCE [LARGE SCALE GENOMIC DNA]</scope>
    <source>
        <strain evidence="3 4">CCMP1776</strain>
    </source>
</reference>
<dbReference type="Proteomes" id="UP000355283">
    <property type="component" value="Unassembled WGS sequence"/>
</dbReference>
<evidence type="ECO:0000256" key="1">
    <source>
        <dbReference type="SAM" id="Phobius"/>
    </source>
</evidence>
<dbReference type="Pfam" id="PF25397">
    <property type="entry name" value="DUF7887"/>
    <property type="match status" value="1"/>
</dbReference>
<keyword evidence="1" id="KW-0472">Membrane</keyword>
<accession>A0A4D9CVH3</accession>
<feature type="transmembrane region" description="Helical" evidence="1">
    <location>
        <begin position="20"/>
        <end position="39"/>
    </location>
</feature>
<protein>
    <recommendedName>
        <fullName evidence="2">DUF7887 domain-containing protein</fullName>
    </recommendedName>
</protein>
<name>A0A4D9CVH3_9STRA</name>
<proteinExistence type="predicted"/>
<dbReference type="AlphaFoldDB" id="A0A4D9CVH3"/>